<reference evidence="3" key="4">
    <citation type="journal article" date="2015" name="G3 (Bethesda)">
        <title>Genome sequences of three phytopathogenic species of the Magnaporthaceae family of fungi.</title>
        <authorList>
            <person name="Okagaki L.H."/>
            <person name="Nunes C.C."/>
            <person name="Sailsbery J."/>
            <person name="Clay B."/>
            <person name="Brown D."/>
            <person name="John T."/>
            <person name="Oh Y."/>
            <person name="Young N."/>
            <person name="Fitzgerald M."/>
            <person name="Haas B.J."/>
            <person name="Zeng Q."/>
            <person name="Young S."/>
            <person name="Adiconis X."/>
            <person name="Fan L."/>
            <person name="Levin J.Z."/>
            <person name="Mitchell T.K."/>
            <person name="Okubara P.A."/>
            <person name="Farman M.L."/>
            <person name="Kohn L.M."/>
            <person name="Birren B."/>
            <person name="Ma L.-J."/>
            <person name="Dean R.A."/>
        </authorList>
    </citation>
    <scope>NUCLEOTIDE SEQUENCE</scope>
    <source>
        <strain evidence="3">ATCC 64411 / 73-15</strain>
    </source>
</reference>
<protein>
    <recommendedName>
        <fullName evidence="1">DUF6546 domain-containing protein</fullName>
    </recommendedName>
</protein>
<dbReference type="EMBL" id="ADBL01001998">
    <property type="status" value="NOT_ANNOTATED_CDS"/>
    <property type="molecule type" value="Genomic_DNA"/>
</dbReference>
<dbReference type="VEuPathDB" id="FungiDB:MAPG_08294"/>
<reference evidence="4" key="1">
    <citation type="submission" date="2010-05" db="EMBL/GenBank/DDBJ databases">
        <title>The genome sequence of Magnaporthe poae strain ATCC 64411.</title>
        <authorList>
            <person name="Ma L.-J."/>
            <person name="Dead R."/>
            <person name="Young S."/>
            <person name="Zeng Q."/>
            <person name="Koehrsen M."/>
            <person name="Alvarado L."/>
            <person name="Berlin A."/>
            <person name="Chapman S.B."/>
            <person name="Chen Z."/>
            <person name="Freedman E."/>
            <person name="Gellesch M."/>
            <person name="Goldberg J."/>
            <person name="Griggs A."/>
            <person name="Gujja S."/>
            <person name="Heilman E.R."/>
            <person name="Heiman D."/>
            <person name="Hepburn T."/>
            <person name="Howarth C."/>
            <person name="Jen D."/>
            <person name="Larson L."/>
            <person name="Mehta T."/>
            <person name="Neiman D."/>
            <person name="Pearson M."/>
            <person name="Roberts A."/>
            <person name="Saif S."/>
            <person name="Shea T."/>
            <person name="Shenoy N."/>
            <person name="Sisk P."/>
            <person name="Stolte C."/>
            <person name="Sykes S."/>
            <person name="Walk T."/>
            <person name="White J."/>
            <person name="Yandava C."/>
            <person name="Haas B."/>
            <person name="Nusbaum C."/>
            <person name="Birren B."/>
        </authorList>
    </citation>
    <scope>NUCLEOTIDE SEQUENCE [LARGE SCALE GENOMIC DNA]</scope>
    <source>
        <strain evidence="4">ATCC 64411 / 73-15</strain>
    </source>
</reference>
<accession>A0A0C4E6Z4</accession>
<feature type="domain" description="DUF6546" evidence="1">
    <location>
        <begin position="190"/>
        <end position="328"/>
    </location>
</feature>
<dbReference type="AlphaFoldDB" id="A0A0C4E6Z4"/>
<dbReference type="OrthoDB" id="4802432at2759"/>
<dbReference type="Proteomes" id="UP000011715">
    <property type="component" value="Unassembled WGS sequence"/>
</dbReference>
<dbReference type="OMA" id="VINCHVE"/>
<dbReference type="EnsemblFungi" id="MAPG_08294T0">
    <property type="protein sequence ID" value="MAPG_08294T0"/>
    <property type="gene ID" value="MAPG_08294"/>
</dbReference>
<evidence type="ECO:0000313" key="4">
    <source>
        <dbReference type="Proteomes" id="UP000011715"/>
    </source>
</evidence>
<reference evidence="3" key="5">
    <citation type="submission" date="2015-06" db="UniProtKB">
        <authorList>
            <consortium name="EnsemblFungi"/>
        </authorList>
    </citation>
    <scope>IDENTIFICATION</scope>
    <source>
        <strain evidence="3">ATCC 64411</strain>
    </source>
</reference>
<name>A0A0C4E6Z4_MAGP6</name>
<reference evidence="2" key="2">
    <citation type="submission" date="2010-05" db="EMBL/GenBank/DDBJ databases">
        <title>The Genome Sequence of Magnaporthe poae strain ATCC 64411.</title>
        <authorList>
            <consortium name="The Broad Institute Genome Sequencing Platform"/>
            <consortium name="Broad Institute Genome Sequencing Center for Infectious Disease"/>
            <person name="Ma L.-J."/>
            <person name="Dead R."/>
            <person name="Young S."/>
            <person name="Zeng Q."/>
            <person name="Koehrsen M."/>
            <person name="Alvarado L."/>
            <person name="Berlin A."/>
            <person name="Chapman S.B."/>
            <person name="Chen Z."/>
            <person name="Freedman E."/>
            <person name="Gellesch M."/>
            <person name="Goldberg J."/>
            <person name="Griggs A."/>
            <person name="Gujja S."/>
            <person name="Heilman E.R."/>
            <person name="Heiman D."/>
            <person name="Hepburn T."/>
            <person name="Howarth C."/>
            <person name="Jen D."/>
            <person name="Larson L."/>
            <person name="Mehta T."/>
            <person name="Neiman D."/>
            <person name="Pearson M."/>
            <person name="Roberts A."/>
            <person name="Saif S."/>
            <person name="Shea T."/>
            <person name="Shenoy N."/>
            <person name="Sisk P."/>
            <person name="Stolte C."/>
            <person name="Sykes S."/>
            <person name="Walk T."/>
            <person name="White J."/>
            <person name="Yandava C."/>
            <person name="Haas B."/>
            <person name="Nusbaum C."/>
            <person name="Birren B."/>
        </authorList>
    </citation>
    <scope>NUCLEOTIDE SEQUENCE</scope>
    <source>
        <strain evidence="2">ATCC 64411</strain>
    </source>
</reference>
<reference evidence="2" key="3">
    <citation type="submission" date="2011-03" db="EMBL/GenBank/DDBJ databases">
        <title>Annotation of Magnaporthe poae ATCC 64411.</title>
        <authorList>
            <person name="Ma L.-J."/>
            <person name="Dead R."/>
            <person name="Young S.K."/>
            <person name="Zeng Q."/>
            <person name="Gargeya S."/>
            <person name="Fitzgerald M."/>
            <person name="Haas B."/>
            <person name="Abouelleil A."/>
            <person name="Alvarado L."/>
            <person name="Arachchi H.M."/>
            <person name="Berlin A."/>
            <person name="Brown A."/>
            <person name="Chapman S.B."/>
            <person name="Chen Z."/>
            <person name="Dunbar C."/>
            <person name="Freedman E."/>
            <person name="Gearin G."/>
            <person name="Gellesch M."/>
            <person name="Goldberg J."/>
            <person name="Griggs A."/>
            <person name="Gujja S."/>
            <person name="Heiman D."/>
            <person name="Howarth C."/>
            <person name="Larson L."/>
            <person name="Lui A."/>
            <person name="MacDonald P.J.P."/>
            <person name="Mehta T."/>
            <person name="Montmayeur A."/>
            <person name="Murphy C."/>
            <person name="Neiman D."/>
            <person name="Pearson M."/>
            <person name="Priest M."/>
            <person name="Roberts A."/>
            <person name="Saif S."/>
            <person name="Shea T."/>
            <person name="Shenoy N."/>
            <person name="Sisk P."/>
            <person name="Stolte C."/>
            <person name="Sykes S."/>
            <person name="Yandava C."/>
            <person name="Wortman J."/>
            <person name="Nusbaum C."/>
            <person name="Birren B."/>
        </authorList>
    </citation>
    <scope>NUCLEOTIDE SEQUENCE</scope>
    <source>
        <strain evidence="2">ATCC 64411</strain>
    </source>
</reference>
<sequence length="348" mass="40001">MFLQQAGEWAPGHVWPDGIALEIVGDTESTWRAVAREARALNLPNHIHVFYSDESPEWQREVINWRVWDQTLLLAEFDFHFTIGWDFSETGNLQRFPYSHNMWRINHPAQFRKAGVFSSLSVSKKTIRYFRPDVFADILHRLPGVQRFNWTFKARIGRGEHIRLWENQCAEALTRFPIGLKKLSIHQLPTVERDEQEPGRVALGHAMAQLARRLGSFSVTHLIDATHFFSANVLCWETLEILALQSNKISGFELPSAIELLLDQAAMAALKMPKLRDMLLHNLDRSGVAMYRFTLEGGYATFYAECSDTWGLYLSAACRQSWEAVAEKVWHGTGWLGRLRLLLGKHLS</sequence>
<evidence type="ECO:0000313" key="3">
    <source>
        <dbReference type="EnsemblFungi" id="MAPG_08294T0"/>
    </source>
</evidence>
<proteinExistence type="predicted"/>
<organism evidence="3 4">
    <name type="scientific">Magnaporthiopsis poae (strain ATCC 64411 / 73-15)</name>
    <name type="common">Kentucky bluegrass fungus</name>
    <name type="synonym">Magnaporthe poae</name>
    <dbReference type="NCBI Taxonomy" id="644358"/>
    <lineage>
        <taxon>Eukaryota</taxon>
        <taxon>Fungi</taxon>
        <taxon>Dikarya</taxon>
        <taxon>Ascomycota</taxon>
        <taxon>Pezizomycotina</taxon>
        <taxon>Sordariomycetes</taxon>
        <taxon>Sordariomycetidae</taxon>
        <taxon>Magnaporthales</taxon>
        <taxon>Magnaporthaceae</taxon>
        <taxon>Magnaporthiopsis</taxon>
    </lineage>
</organism>
<evidence type="ECO:0000313" key="2">
    <source>
        <dbReference type="EMBL" id="KLU89321.1"/>
    </source>
</evidence>
<dbReference type="EMBL" id="GL876972">
    <property type="protein sequence ID" value="KLU89321.1"/>
    <property type="molecule type" value="Genomic_DNA"/>
</dbReference>
<dbReference type="InterPro" id="IPR046676">
    <property type="entry name" value="DUF6546"/>
</dbReference>
<keyword evidence="4" id="KW-1185">Reference proteome</keyword>
<evidence type="ECO:0000259" key="1">
    <source>
        <dbReference type="Pfam" id="PF20183"/>
    </source>
</evidence>
<gene>
    <name evidence="2" type="ORF">MAPG_08294</name>
</gene>
<dbReference type="eggNOG" id="ENOG502R76C">
    <property type="taxonomic scope" value="Eukaryota"/>
</dbReference>
<dbReference type="Pfam" id="PF20183">
    <property type="entry name" value="DUF6546"/>
    <property type="match status" value="1"/>
</dbReference>